<keyword evidence="3" id="KW-0804">Transcription</keyword>
<keyword evidence="5" id="KW-0614">Plasmid</keyword>
<dbReference type="GO" id="GO:0003677">
    <property type="term" value="F:DNA binding"/>
    <property type="evidence" value="ECO:0007669"/>
    <property type="project" value="UniProtKB-KW"/>
</dbReference>
<sequence length="246" mass="27376">MIVNGQIQDRLIIPGPTCREDDAMTAMRDAHSRLKDLVLQHAFHPGQQLRARDLADRLKISATPVREALIRLSVEGLIVSVPHKGFYTKPLDLSELSDRYELAFMVSRYAVEKGIAHFTMRGLEEPAVPKIGGVGDVASKQHLALSQSVFVGQLLERIAGLAGNTAALALMQTFNDHTRYIRLLDLEDAGTARMVFANVSRLIGHLREKNPDLAVFELKILLVGTIERLPTLVKEVNVRALKHFFL</sequence>
<organism evidence="5 6">
    <name type="scientific">Methylobacterium nodulans (strain LMG 21967 / CNCM I-2342 / ORS 2060)</name>
    <dbReference type="NCBI Taxonomy" id="460265"/>
    <lineage>
        <taxon>Bacteria</taxon>
        <taxon>Pseudomonadati</taxon>
        <taxon>Pseudomonadota</taxon>
        <taxon>Alphaproteobacteria</taxon>
        <taxon>Hyphomicrobiales</taxon>
        <taxon>Methylobacteriaceae</taxon>
        <taxon>Methylobacterium</taxon>
    </lineage>
</organism>
<dbReference type="PROSITE" id="PS50949">
    <property type="entry name" value="HTH_GNTR"/>
    <property type="match status" value="1"/>
</dbReference>
<gene>
    <name evidence="5" type="ordered locus">Mnod_8476</name>
</gene>
<keyword evidence="2" id="KW-0238">DNA-binding</keyword>
<accession>B8IVZ2</accession>
<dbReference type="PANTHER" id="PTHR43537:SF5">
    <property type="entry name" value="UXU OPERON TRANSCRIPTIONAL REGULATOR"/>
    <property type="match status" value="1"/>
</dbReference>
<dbReference type="SMART" id="SM00345">
    <property type="entry name" value="HTH_GNTR"/>
    <property type="match status" value="1"/>
</dbReference>
<dbReference type="InterPro" id="IPR036390">
    <property type="entry name" value="WH_DNA-bd_sf"/>
</dbReference>
<geneLocation type="plasmid" evidence="5 6">
    <name>pMNOD01</name>
</geneLocation>
<dbReference type="KEGG" id="mno:Mnod_8476"/>
<evidence type="ECO:0000259" key="4">
    <source>
        <dbReference type="PROSITE" id="PS50949"/>
    </source>
</evidence>
<dbReference type="InterPro" id="IPR000524">
    <property type="entry name" value="Tscrpt_reg_HTH_GntR"/>
</dbReference>
<dbReference type="Pfam" id="PF00392">
    <property type="entry name" value="GntR"/>
    <property type="match status" value="1"/>
</dbReference>
<dbReference type="InterPro" id="IPR008920">
    <property type="entry name" value="TF_FadR/GntR_C"/>
</dbReference>
<evidence type="ECO:0000256" key="3">
    <source>
        <dbReference type="ARBA" id="ARBA00023163"/>
    </source>
</evidence>
<dbReference type="EMBL" id="CP001350">
    <property type="protein sequence ID" value="ACL62582.1"/>
    <property type="molecule type" value="Genomic_DNA"/>
</dbReference>
<proteinExistence type="predicted"/>
<keyword evidence="1" id="KW-0805">Transcription regulation</keyword>
<evidence type="ECO:0000256" key="1">
    <source>
        <dbReference type="ARBA" id="ARBA00023015"/>
    </source>
</evidence>
<dbReference type="GO" id="GO:0003700">
    <property type="term" value="F:DNA-binding transcription factor activity"/>
    <property type="evidence" value="ECO:0007669"/>
    <property type="project" value="InterPro"/>
</dbReference>
<dbReference type="CDD" id="cd07377">
    <property type="entry name" value="WHTH_GntR"/>
    <property type="match status" value="1"/>
</dbReference>
<evidence type="ECO:0000313" key="5">
    <source>
        <dbReference type="EMBL" id="ACL62582.1"/>
    </source>
</evidence>
<dbReference type="Proteomes" id="UP000008207">
    <property type="component" value="Plasmid pMNOD01"/>
</dbReference>
<evidence type="ECO:0000313" key="6">
    <source>
        <dbReference type="Proteomes" id="UP000008207"/>
    </source>
</evidence>
<dbReference type="PANTHER" id="PTHR43537">
    <property type="entry name" value="TRANSCRIPTIONAL REGULATOR, GNTR FAMILY"/>
    <property type="match status" value="1"/>
</dbReference>
<feature type="domain" description="HTH gntR-type" evidence="4">
    <location>
        <begin position="24"/>
        <end position="91"/>
    </location>
</feature>
<dbReference type="InterPro" id="IPR036388">
    <property type="entry name" value="WH-like_DNA-bd_sf"/>
</dbReference>
<keyword evidence="6" id="KW-1185">Reference proteome</keyword>
<reference evidence="6" key="1">
    <citation type="submission" date="2009-01" db="EMBL/GenBank/DDBJ databases">
        <title>Complete sequence of plasmid 1 of Methylobacterium nodulans ORS 2060.</title>
        <authorList>
            <consortium name="US DOE Joint Genome Institute"/>
            <person name="Lucas S."/>
            <person name="Copeland A."/>
            <person name="Lapidus A."/>
            <person name="Glavina del Rio T."/>
            <person name="Dalin E."/>
            <person name="Tice H."/>
            <person name="Bruce D."/>
            <person name="Goodwin L."/>
            <person name="Pitluck S."/>
            <person name="Sims D."/>
            <person name="Brettin T."/>
            <person name="Detter J.C."/>
            <person name="Han C."/>
            <person name="Larimer F."/>
            <person name="Land M."/>
            <person name="Hauser L."/>
            <person name="Kyrpides N."/>
            <person name="Ivanova N."/>
            <person name="Marx C.J."/>
            <person name="Richardson P."/>
        </authorList>
    </citation>
    <scope>NUCLEOTIDE SEQUENCE [LARGE SCALE GENOMIC DNA]</scope>
    <source>
        <strain evidence="6">LMG 21967 / CNCM I-2342 / ORS 2060</strain>
        <plasmid evidence="6">Plasmid pMNOD01</plasmid>
    </source>
</reference>
<dbReference type="SUPFAM" id="SSF46785">
    <property type="entry name" value="Winged helix' DNA-binding domain"/>
    <property type="match status" value="1"/>
</dbReference>
<dbReference type="Gene3D" id="1.10.10.10">
    <property type="entry name" value="Winged helix-like DNA-binding domain superfamily/Winged helix DNA-binding domain"/>
    <property type="match status" value="1"/>
</dbReference>
<evidence type="ECO:0000256" key="2">
    <source>
        <dbReference type="ARBA" id="ARBA00023125"/>
    </source>
</evidence>
<name>B8IVZ2_METNO</name>
<dbReference type="HOGENOM" id="CLU_1169575_0_0_5"/>
<dbReference type="AlphaFoldDB" id="B8IVZ2"/>
<protein>
    <submittedName>
        <fullName evidence="5">Transcriptional regulator, GntR family</fullName>
    </submittedName>
</protein>
<dbReference type="SUPFAM" id="SSF48008">
    <property type="entry name" value="GntR ligand-binding domain-like"/>
    <property type="match status" value="1"/>
</dbReference>